<evidence type="ECO:0000313" key="2">
    <source>
        <dbReference type="EMBL" id="MFC3120014.1"/>
    </source>
</evidence>
<comment type="caution">
    <text evidence="2">The sequence shown here is derived from an EMBL/GenBank/DDBJ whole genome shotgun (WGS) entry which is preliminary data.</text>
</comment>
<dbReference type="InterPro" id="IPR039552">
    <property type="entry name" value="IS66_C"/>
</dbReference>
<protein>
    <submittedName>
        <fullName evidence="2">Transposase domain-containing protein</fullName>
    </submittedName>
</protein>
<gene>
    <name evidence="2" type="ORF">ACFOHL_00090</name>
</gene>
<dbReference type="RefSeq" id="WP_376918160.1">
    <property type="nucleotide sequence ID" value="NZ_JBHRSW010000002.1"/>
</dbReference>
<dbReference type="Proteomes" id="UP001595478">
    <property type="component" value="Unassembled WGS sequence"/>
</dbReference>
<proteinExistence type="predicted"/>
<accession>A0ABV7FIA8</accession>
<dbReference type="EMBL" id="JBHRSW010000002">
    <property type="protein sequence ID" value="MFC3120014.1"/>
    <property type="molecule type" value="Genomic_DNA"/>
</dbReference>
<reference evidence="3" key="1">
    <citation type="journal article" date="2019" name="Int. J. Syst. Evol. Microbiol.">
        <title>The Global Catalogue of Microorganisms (GCM) 10K type strain sequencing project: providing services to taxonomists for standard genome sequencing and annotation.</title>
        <authorList>
            <consortium name="The Broad Institute Genomics Platform"/>
            <consortium name="The Broad Institute Genome Sequencing Center for Infectious Disease"/>
            <person name="Wu L."/>
            <person name="Ma J."/>
        </authorList>
    </citation>
    <scope>NUCLEOTIDE SEQUENCE [LARGE SCALE GENOMIC DNA]</scope>
    <source>
        <strain evidence="3">KCTC 52473</strain>
    </source>
</reference>
<name>A0ABV7FIA8_9ALTE</name>
<feature type="non-terminal residue" evidence="2">
    <location>
        <position position="1"/>
    </location>
</feature>
<dbReference type="Pfam" id="PF13817">
    <property type="entry name" value="DDE_Tnp_IS66_C"/>
    <property type="match status" value="1"/>
</dbReference>
<evidence type="ECO:0000313" key="3">
    <source>
        <dbReference type="Proteomes" id="UP001595478"/>
    </source>
</evidence>
<evidence type="ECO:0000259" key="1">
    <source>
        <dbReference type="Pfam" id="PF13817"/>
    </source>
</evidence>
<organism evidence="2 3">
    <name type="scientific">Agaribacter flavus</name>
    <dbReference type="NCBI Taxonomy" id="1902781"/>
    <lineage>
        <taxon>Bacteria</taxon>
        <taxon>Pseudomonadati</taxon>
        <taxon>Pseudomonadota</taxon>
        <taxon>Gammaproteobacteria</taxon>
        <taxon>Alteromonadales</taxon>
        <taxon>Alteromonadaceae</taxon>
        <taxon>Agaribacter</taxon>
    </lineage>
</organism>
<feature type="domain" description="Transposase IS66 C-terminal" evidence="1">
    <location>
        <begin position="6"/>
        <end position="42"/>
    </location>
</feature>
<sequence length="47" mass="5312">SATLYSIVQTAKANGLVPYDYLVHVMEEIMHSEHDPEKLAPWSVILD</sequence>
<keyword evidence="3" id="KW-1185">Reference proteome</keyword>